<reference evidence="11" key="1">
    <citation type="journal article" date="2023" name="IMA Fungus">
        <title>Comparative genomic study of the Penicillium genus elucidates a diverse pangenome and 15 lateral gene transfer events.</title>
        <authorList>
            <person name="Petersen C."/>
            <person name="Sorensen T."/>
            <person name="Nielsen M.R."/>
            <person name="Sondergaard T.E."/>
            <person name="Sorensen J.L."/>
            <person name="Fitzpatrick D.A."/>
            <person name="Frisvad J.C."/>
            <person name="Nielsen K.L."/>
        </authorList>
    </citation>
    <scope>NUCLEOTIDE SEQUENCE</scope>
    <source>
        <strain evidence="11">IBT 15450</strain>
    </source>
</reference>
<dbReference type="EMBL" id="JAQJZL010000002">
    <property type="protein sequence ID" value="KAJ6051369.1"/>
    <property type="molecule type" value="Genomic_DNA"/>
</dbReference>
<evidence type="ECO:0000256" key="2">
    <source>
        <dbReference type="ARBA" id="ARBA00009993"/>
    </source>
</evidence>
<evidence type="ECO:0000313" key="11">
    <source>
        <dbReference type="EMBL" id="KAJ6051369.1"/>
    </source>
</evidence>
<evidence type="ECO:0000256" key="7">
    <source>
        <dbReference type="ARBA" id="ARBA00030035"/>
    </source>
</evidence>
<reference evidence="11" key="2">
    <citation type="submission" date="2023-01" db="EMBL/GenBank/DDBJ databases">
        <authorList>
            <person name="Petersen C."/>
        </authorList>
    </citation>
    <scope>NUCLEOTIDE SEQUENCE</scope>
    <source>
        <strain evidence="11">IBT 15450</strain>
    </source>
</reference>
<comment type="function">
    <text evidence="9">Essential component of the SCF (SKP1-CUL1-F-box protein) E3 ubiquitin ligase complexes, which mediate the ubiquitination and subsequent proteasomal degradation of target proteins. Controls sulfur metabolite repression, probably by mediating the inactivation or degradation of the metR transcription factor.</text>
</comment>
<protein>
    <recommendedName>
        <fullName evidence="4">E3 ubiquitin ligase complex SCF subunit sconC</fullName>
    </recommendedName>
    <alternativeName>
        <fullName evidence="5">Elongin-C</fullName>
    </alternativeName>
    <alternativeName>
        <fullName evidence="8">Sulfur controller C</fullName>
    </alternativeName>
    <alternativeName>
        <fullName evidence="7">Sulfur metabolite repression control protein C</fullName>
    </alternativeName>
</protein>
<feature type="domain" description="SKP1 component POZ" evidence="10">
    <location>
        <begin position="25"/>
        <end position="87"/>
    </location>
</feature>
<evidence type="ECO:0000256" key="6">
    <source>
        <dbReference type="ARBA" id="ARBA00023242"/>
    </source>
</evidence>
<dbReference type="InterPro" id="IPR016073">
    <property type="entry name" value="Skp1_comp_POZ"/>
</dbReference>
<accession>A0AAD6IIW2</accession>
<dbReference type="Proteomes" id="UP001219568">
    <property type="component" value="Unassembled WGS sequence"/>
</dbReference>
<evidence type="ECO:0000256" key="3">
    <source>
        <dbReference type="ARBA" id="ARBA00011194"/>
    </source>
</evidence>
<dbReference type="InterPro" id="IPR039948">
    <property type="entry name" value="ELC1"/>
</dbReference>
<dbReference type="SMART" id="SM00512">
    <property type="entry name" value="Skp1"/>
    <property type="match status" value="1"/>
</dbReference>
<dbReference type="Gene3D" id="3.30.710.10">
    <property type="entry name" value="Potassium Channel Kv1.1, Chain A"/>
    <property type="match status" value="1"/>
</dbReference>
<comment type="caution">
    <text evidence="11">The sequence shown here is derived from an EMBL/GenBank/DDBJ whole genome shotgun (WGS) entry which is preliminary data.</text>
</comment>
<comment type="subunit">
    <text evidence="3">Component of the SCF (SKP1-CUL1-F-box protein) E3 ubiquitin ligase complexes.</text>
</comment>
<evidence type="ECO:0000256" key="9">
    <source>
        <dbReference type="ARBA" id="ARBA00045385"/>
    </source>
</evidence>
<comment type="subcellular location">
    <subcellularLocation>
        <location evidence="1">Nucleus</location>
    </subcellularLocation>
</comment>
<organism evidence="11 12">
    <name type="scientific">Penicillium canescens</name>
    <dbReference type="NCBI Taxonomy" id="5083"/>
    <lineage>
        <taxon>Eukaryota</taxon>
        <taxon>Fungi</taxon>
        <taxon>Dikarya</taxon>
        <taxon>Ascomycota</taxon>
        <taxon>Pezizomycotina</taxon>
        <taxon>Eurotiomycetes</taxon>
        <taxon>Eurotiomycetidae</taxon>
        <taxon>Eurotiales</taxon>
        <taxon>Aspergillaceae</taxon>
        <taxon>Penicillium</taxon>
    </lineage>
</organism>
<evidence type="ECO:0000256" key="4">
    <source>
        <dbReference type="ARBA" id="ARBA00018943"/>
    </source>
</evidence>
<keyword evidence="12" id="KW-1185">Reference proteome</keyword>
<proteinExistence type="inferred from homology"/>
<sequence length="118" mass="13161">MASALHHDQLPATTNFTMDSSQSEYVTLVSCDGFEFILPRSTACVSGTIRRMLHPSSKFSEGISGRCVLDDMTGVVLEKVCEYFCYNDKHKDQTNVPDMDIPPELCLELLMAADYLDT</sequence>
<dbReference type="SUPFAM" id="SSF54695">
    <property type="entry name" value="POZ domain"/>
    <property type="match status" value="1"/>
</dbReference>
<keyword evidence="6" id="KW-0539">Nucleus</keyword>
<dbReference type="GO" id="GO:0006511">
    <property type="term" value="P:ubiquitin-dependent protein catabolic process"/>
    <property type="evidence" value="ECO:0007669"/>
    <property type="project" value="InterPro"/>
</dbReference>
<dbReference type="PANTHER" id="PTHR20648">
    <property type="entry name" value="ELONGIN-C"/>
    <property type="match status" value="1"/>
</dbReference>
<name>A0AAD6IIW2_PENCN</name>
<dbReference type="AlphaFoldDB" id="A0AAD6IIW2"/>
<dbReference type="CDD" id="cd18321">
    <property type="entry name" value="BTB_POZ_EloC"/>
    <property type="match status" value="1"/>
</dbReference>
<comment type="similarity">
    <text evidence="2">Belongs to the SKP1 family.</text>
</comment>
<dbReference type="GO" id="GO:0005634">
    <property type="term" value="C:nucleus"/>
    <property type="evidence" value="ECO:0007669"/>
    <property type="project" value="UniProtKB-SubCell"/>
</dbReference>
<evidence type="ECO:0000259" key="10">
    <source>
        <dbReference type="Pfam" id="PF03931"/>
    </source>
</evidence>
<dbReference type="InterPro" id="IPR011333">
    <property type="entry name" value="SKP1/BTB/POZ_sf"/>
</dbReference>
<gene>
    <name evidence="11" type="ORF">N7460_001903</name>
</gene>
<evidence type="ECO:0000256" key="1">
    <source>
        <dbReference type="ARBA" id="ARBA00004123"/>
    </source>
</evidence>
<evidence type="ECO:0000313" key="12">
    <source>
        <dbReference type="Proteomes" id="UP001219568"/>
    </source>
</evidence>
<dbReference type="FunFam" id="3.30.710.10:FF:000035">
    <property type="entry name" value="Elongin C transcription elongation factor"/>
    <property type="match status" value="1"/>
</dbReference>
<evidence type="ECO:0000256" key="5">
    <source>
        <dbReference type="ARBA" id="ARBA00021347"/>
    </source>
</evidence>
<dbReference type="Pfam" id="PF03931">
    <property type="entry name" value="Skp1_POZ"/>
    <property type="match status" value="1"/>
</dbReference>
<dbReference type="InterPro" id="IPR001232">
    <property type="entry name" value="SKP1-like"/>
</dbReference>
<evidence type="ECO:0000256" key="8">
    <source>
        <dbReference type="ARBA" id="ARBA00032114"/>
    </source>
</evidence>